<dbReference type="PROSITE" id="PS51205">
    <property type="entry name" value="VPS9"/>
    <property type="match status" value="1"/>
</dbReference>
<dbReference type="PANTHER" id="PTHR23101">
    <property type="entry name" value="RAB GDP/GTP EXCHANGE FACTOR"/>
    <property type="match status" value="1"/>
</dbReference>
<feature type="compositionally biased region" description="Acidic residues" evidence="1">
    <location>
        <begin position="932"/>
        <end position="943"/>
    </location>
</feature>
<evidence type="ECO:0000313" key="3">
    <source>
        <dbReference type="EMBL" id="KAF9789800.1"/>
    </source>
</evidence>
<feature type="compositionally biased region" description="Basic residues" evidence="1">
    <location>
        <begin position="958"/>
        <end position="968"/>
    </location>
</feature>
<evidence type="ECO:0000256" key="1">
    <source>
        <dbReference type="SAM" id="MobiDB-lite"/>
    </source>
</evidence>
<dbReference type="GO" id="GO:0030139">
    <property type="term" value="C:endocytic vesicle"/>
    <property type="evidence" value="ECO:0007669"/>
    <property type="project" value="TreeGrafter"/>
</dbReference>
<comment type="caution">
    <text evidence="3">The sequence shown here is derived from an EMBL/GenBank/DDBJ whole genome shotgun (WGS) entry which is preliminary data.</text>
</comment>
<feature type="compositionally biased region" description="Polar residues" evidence="1">
    <location>
        <begin position="653"/>
        <end position="667"/>
    </location>
</feature>
<organism evidence="3 4">
    <name type="scientific">Thelephora terrestris</name>
    <dbReference type="NCBI Taxonomy" id="56493"/>
    <lineage>
        <taxon>Eukaryota</taxon>
        <taxon>Fungi</taxon>
        <taxon>Dikarya</taxon>
        <taxon>Basidiomycota</taxon>
        <taxon>Agaricomycotina</taxon>
        <taxon>Agaricomycetes</taxon>
        <taxon>Thelephorales</taxon>
        <taxon>Thelephoraceae</taxon>
        <taxon>Thelephora</taxon>
    </lineage>
</organism>
<dbReference type="GO" id="GO:0005829">
    <property type="term" value="C:cytosol"/>
    <property type="evidence" value="ECO:0007669"/>
    <property type="project" value="TreeGrafter"/>
</dbReference>
<feature type="compositionally biased region" description="Polar residues" evidence="1">
    <location>
        <begin position="21"/>
        <end position="31"/>
    </location>
</feature>
<dbReference type="AlphaFoldDB" id="A0A9P6HMY0"/>
<keyword evidence="4" id="KW-1185">Reference proteome</keyword>
<dbReference type="GO" id="GO:0005085">
    <property type="term" value="F:guanyl-nucleotide exchange factor activity"/>
    <property type="evidence" value="ECO:0007669"/>
    <property type="project" value="InterPro"/>
</dbReference>
<reference evidence="3" key="1">
    <citation type="journal article" date="2020" name="Nat. Commun.">
        <title>Large-scale genome sequencing of mycorrhizal fungi provides insights into the early evolution of symbiotic traits.</title>
        <authorList>
            <person name="Miyauchi S."/>
            <person name="Kiss E."/>
            <person name="Kuo A."/>
            <person name="Drula E."/>
            <person name="Kohler A."/>
            <person name="Sanchez-Garcia M."/>
            <person name="Morin E."/>
            <person name="Andreopoulos B."/>
            <person name="Barry K.W."/>
            <person name="Bonito G."/>
            <person name="Buee M."/>
            <person name="Carver A."/>
            <person name="Chen C."/>
            <person name="Cichocki N."/>
            <person name="Clum A."/>
            <person name="Culley D."/>
            <person name="Crous P.W."/>
            <person name="Fauchery L."/>
            <person name="Girlanda M."/>
            <person name="Hayes R.D."/>
            <person name="Keri Z."/>
            <person name="LaButti K."/>
            <person name="Lipzen A."/>
            <person name="Lombard V."/>
            <person name="Magnuson J."/>
            <person name="Maillard F."/>
            <person name="Murat C."/>
            <person name="Nolan M."/>
            <person name="Ohm R.A."/>
            <person name="Pangilinan J."/>
            <person name="Pereira M.F."/>
            <person name="Perotto S."/>
            <person name="Peter M."/>
            <person name="Pfister S."/>
            <person name="Riley R."/>
            <person name="Sitrit Y."/>
            <person name="Stielow J.B."/>
            <person name="Szollosi G."/>
            <person name="Zifcakova L."/>
            <person name="Stursova M."/>
            <person name="Spatafora J.W."/>
            <person name="Tedersoo L."/>
            <person name="Vaario L.M."/>
            <person name="Yamada A."/>
            <person name="Yan M."/>
            <person name="Wang P."/>
            <person name="Xu J."/>
            <person name="Bruns T."/>
            <person name="Baldrian P."/>
            <person name="Vilgalys R."/>
            <person name="Dunand C."/>
            <person name="Henrissat B."/>
            <person name="Grigoriev I.V."/>
            <person name="Hibbett D."/>
            <person name="Nagy L.G."/>
            <person name="Martin F.M."/>
        </authorList>
    </citation>
    <scope>NUCLEOTIDE SEQUENCE</scope>
    <source>
        <strain evidence="3">UH-Tt-Lm1</strain>
    </source>
</reference>
<feature type="region of interest" description="Disordered" evidence="1">
    <location>
        <begin position="264"/>
        <end position="339"/>
    </location>
</feature>
<feature type="region of interest" description="Disordered" evidence="1">
    <location>
        <begin position="1"/>
        <end position="71"/>
    </location>
</feature>
<dbReference type="EMBL" id="WIUZ02000003">
    <property type="protein sequence ID" value="KAF9789800.1"/>
    <property type="molecule type" value="Genomic_DNA"/>
</dbReference>
<proteinExistence type="predicted"/>
<evidence type="ECO:0000313" key="4">
    <source>
        <dbReference type="Proteomes" id="UP000736335"/>
    </source>
</evidence>
<dbReference type="SUPFAM" id="SSF109993">
    <property type="entry name" value="VPS9 domain"/>
    <property type="match status" value="1"/>
</dbReference>
<feature type="region of interest" description="Disordered" evidence="1">
    <location>
        <begin position="881"/>
        <end position="1033"/>
    </location>
</feature>
<dbReference type="Gene3D" id="1.20.1050.80">
    <property type="entry name" value="VPS9 domain"/>
    <property type="match status" value="1"/>
</dbReference>
<dbReference type="OrthoDB" id="10264848at2759"/>
<accession>A0A9P6HMY0</accession>
<dbReference type="Pfam" id="PF02204">
    <property type="entry name" value="VPS9"/>
    <property type="match status" value="1"/>
</dbReference>
<gene>
    <name evidence="3" type="ORF">BJ322DRAFT_557518</name>
</gene>
<dbReference type="PANTHER" id="PTHR23101:SF25">
    <property type="entry name" value="GTPASE-ACTIVATING PROTEIN AND VPS9 DOMAIN-CONTAINING PROTEIN 1"/>
    <property type="match status" value="1"/>
</dbReference>
<protein>
    <recommendedName>
        <fullName evidence="2">VPS9 domain-containing protein</fullName>
    </recommendedName>
</protein>
<dbReference type="InterPro" id="IPR037191">
    <property type="entry name" value="VPS9_dom_sf"/>
</dbReference>
<dbReference type="InterPro" id="IPR045046">
    <property type="entry name" value="Vps9-like"/>
</dbReference>
<name>A0A9P6HMY0_9AGAM</name>
<feature type="region of interest" description="Disordered" evidence="1">
    <location>
        <begin position="639"/>
        <end position="693"/>
    </location>
</feature>
<feature type="compositionally biased region" description="Pro residues" evidence="1">
    <location>
        <begin position="267"/>
        <end position="284"/>
    </location>
</feature>
<feature type="compositionally biased region" description="Low complexity" evidence="1">
    <location>
        <begin position="312"/>
        <end position="336"/>
    </location>
</feature>
<reference evidence="3" key="2">
    <citation type="submission" date="2020-11" db="EMBL/GenBank/DDBJ databases">
        <authorList>
            <consortium name="DOE Joint Genome Institute"/>
            <person name="Kuo A."/>
            <person name="Miyauchi S."/>
            <person name="Kiss E."/>
            <person name="Drula E."/>
            <person name="Kohler A."/>
            <person name="Sanchez-Garcia M."/>
            <person name="Andreopoulos B."/>
            <person name="Barry K.W."/>
            <person name="Bonito G."/>
            <person name="Buee M."/>
            <person name="Carver A."/>
            <person name="Chen C."/>
            <person name="Cichocki N."/>
            <person name="Clum A."/>
            <person name="Culley D."/>
            <person name="Crous P.W."/>
            <person name="Fauchery L."/>
            <person name="Girlanda M."/>
            <person name="Hayes R."/>
            <person name="Keri Z."/>
            <person name="Labutti K."/>
            <person name="Lipzen A."/>
            <person name="Lombard V."/>
            <person name="Magnuson J."/>
            <person name="Maillard F."/>
            <person name="Morin E."/>
            <person name="Murat C."/>
            <person name="Nolan M."/>
            <person name="Ohm R."/>
            <person name="Pangilinan J."/>
            <person name="Pereira M."/>
            <person name="Perotto S."/>
            <person name="Peter M."/>
            <person name="Riley R."/>
            <person name="Sitrit Y."/>
            <person name="Stielow B."/>
            <person name="Szollosi G."/>
            <person name="Zifcakova L."/>
            <person name="Stursova M."/>
            <person name="Spatafora J.W."/>
            <person name="Tedersoo L."/>
            <person name="Vaario L.-M."/>
            <person name="Yamada A."/>
            <person name="Yan M."/>
            <person name="Wang P."/>
            <person name="Xu J."/>
            <person name="Bruns T."/>
            <person name="Baldrian P."/>
            <person name="Vilgalys R."/>
            <person name="Henrissat B."/>
            <person name="Grigoriev I.V."/>
            <person name="Hibbett D."/>
            <person name="Nagy L.G."/>
            <person name="Martin F.M."/>
        </authorList>
    </citation>
    <scope>NUCLEOTIDE SEQUENCE</scope>
    <source>
        <strain evidence="3">UH-Tt-Lm1</strain>
    </source>
</reference>
<feature type="region of interest" description="Disordered" evidence="1">
    <location>
        <begin position="780"/>
        <end position="799"/>
    </location>
</feature>
<dbReference type="GO" id="GO:0016192">
    <property type="term" value="P:vesicle-mediated transport"/>
    <property type="evidence" value="ECO:0007669"/>
    <property type="project" value="InterPro"/>
</dbReference>
<dbReference type="Proteomes" id="UP000736335">
    <property type="component" value="Unassembled WGS sequence"/>
</dbReference>
<sequence>MSGSSRDSLFPATSIGRSHGQHIQRSVSPSPSIREPLATHPLLSPSPPSNLSPTTTSPLDSANSQYPATARYVPYTPKHRVSSVATTGTTTHSPLSISTQLHHGDATSKLQVMNLKAAAQNIGLDVASVGWAILEKLIHENDHSPEWNEIWHTLSTDKATLLLPLESNTEVITAEFIKSHIVFCDNLLPAAGSISPFVTLSGLRATLRGDQLVFRSSIHPSSKAYEKVLTPATRTTGLASLPPLSTATRAYPIFTLIHTESGVSHLPLPPRPPPVHKPPLPPRPATLVKPSGQSSTPIHSRLGNPFTSLFGTKSTTSTPTSSSAAPTHSPATSISTLPDEASDHQIELPVYTIDKRIQFPVVAKAVCKALREEVKNSLSGEKNSGLSSWLVKMVVEWLEKSFFPFIKDKSLGEVYVVNEFGFEAEEVSRTVQGFYNEINEAVVNKLRRTSKLKRHISPQTSGFGTDRASLVSATEEEVSESEKERTRGSPMITERTEEEKVRQVMESVEGTICDLFYDRLFIPSNSDDLSHDEALSSRIAALNLLDLSLENLGVEIDPSAVDDMKDVIKACGDTLAQIDSPTSRRPAEKSALLVKAHKIIVEELSKLPPVRLRAEAEESGLSSGTKSPAPSPLTLHIKELEPLPPAEPKTPTINGRNGGRSTPTSLASDPGRPLESLSDGSYPPDEPKTFKPTPVSGDVILPLMIYSVVKSNPPRFLSHLLYTQRFRNESVGGEESYCLINLLAAAEFLENVDLAALGLQAEGIDTSDLTPLPVARSRSASVGSVDVMPPTPTTTGSTAGLRGRVEQQVDAIAGSANKVLSGVVDSSFGVLRAFLPGGQNGQNALQPPEVIAQEPKPGFGLLKRETGFSIATLAAALPIARQRSNQSNTTADESGQQMTEVSRPSSRMSKHSRVGGAGEETHESSEESQVNSEEEEEEDEDEEHDTRSIKSFESMMSQRKRRRRKAASGRKSLADRLANVPGLQKLSHTLEPKPSSDAKSVSPNTAKNSVAPAVQKEWNETPTSSRPPSPVPVRIAPPVQRFLECNEDDLRLSEVKELLREYRRVVEGMRTLGGFQE</sequence>
<feature type="compositionally biased region" description="Polar residues" evidence="1">
    <location>
        <begin position="882"/>
        <end position="907"/>
    </location>
</feature>
<evidence type="ECO:0000259" key="2">
    <source>
        <dbReference type="PROSITE" id="PS51205"/>
    </source>
</evidence>
<feature type="domain" description="VPS9" evidence="2">
    <location>
        <begin position="529"/>
        <end position="758"/>
    </location>
</feature>
<dbReference type="GO" id="GO:0031267">
    <property type="term" value="F:small GTPase binding"/>
    <property type="evidence" value="ECO:0007669"/>
    <property type="project" value="TreeGrafter"/>
</dbReference>
<feature type="region of interest" description="Disordered" evidence="1">
    <location>
        <begin position="457"/>
        <end position="497"/>
    </location>
</feature>
<feature type="compositionally biased region" description="Polar residues" evidence="1">
    <location>
        <begin position="997"/>
        <end position="1008"/>
    </location>
</feature>
<dbReference type="InterPro" id="IPR003123">
    <property type="entry name" value="VPS9"/>
</dbReference>